<evidence type="ECO:0000313" key="2">
    <source>
        <dbReference type="EMBL" id="MCC2231477.1"/>
    </source>
</evidence>
<proteinExistence type="predicted"/>
<dbReference type="Pfam" id="PF02645">
    <property type="entry name" value="DegV"/>
    <property type="match status" value="1"/>
</dbReference>
<dbReference type="InterPro" id="IPR050270">
    <property type="entry name" value="DegV_domain_contain"/>
</dbReference>
<dbReference type="EMBL" id="JAJEQR010000030">
    <property type="protein sequence ID" value="MCC2231477.1"/>
    <property type="molecule type" value="Genomic_DNA"/>
</dbReference>
<dbReference type="Proteomes" id="UP001198182">
    <property type="component" value="Unassembled WGS sequence"/>
</dbReference>
<evidence type="ECO:0000256" key="1">
    <source>
        <dbReference type="ARBA" id="ARBA00023121"/>
    </source>
</evidence>
<dbReference type="InterPro" id="IPR003797">
    <property type="entry name" value="DegV"/>
</dbReference>
<reference evidence="2" key="1">
    <citation type="submission" date="2021-10" db="EMBL/GenBank/DDBJ databases">
        <title>Anaerobic single-cell dispensing facilitates the cultivation of human gut bacteria.</title>
        <authorList>
            <person name="Afrizal A."/>
        </authorList>
    </citation>
    <scope>NUCLEOTIDE SEQUENCE</scope>
    <source>
        <strain evidence="2">CLA-AA-H215</strain>
    </source>
</reference>
<sequence>MAIRIVTDSAADYTKAEIEKRNIICIPMTVSFGDEVFTDGVDLEKEEFFERLKNSKCLPHTAQPSPASFLDCFEEAKTAGDTVIAILISGALSGTIQSAQLAKEIAQYDDIYIVDSCHATLSMRILVDQAVIMRHQGVCAKEIVAMLEKLKQRVTIYAGLDTLEYLYKGGRISRTEANLGKLINIKPVLTFTTDGSVVLCGKQVGFRHVFKQVLQLLEAAPPDMDYPVYFIYSGDKKNCVKFVQYLMKQTGEFEEPKLRGIGPTIGTHIGPGAFGIVYVRK</sequence>
<accession>A0AAE3EBA7</accession>
<dbReference type="Gene3D" id="3.40.50.10170">
    <property type="match status" value="1"/>
</dbReference>
<dbReference type="SUPFAM" id="SSF82549">
    <property type="entry name" value="DAK1/DegV-like"/>
    <property type="match status" value="1"/>
</dbReference>
<name>A0AAE3EBA7_9FIRM</name>
<dbReference type="PANTHER" id="PTHR33434:SF2">
    <property type="entry name" value="FATTY ACID-BINDING PROTEIN TM_1468"/>
    <property type="match status" value="1"/>
</dbReference>
<dbReference type="GO" id="GO:0008289">
    <property type="term" value="F:lipid binding"/>
    <property type="evidence" value="ECO:0007669"/>
    <property type="project" value="UniProtKB-KW"/>
</dbReference>
<dbReference type="AlphaFoldDB" id="A0AAE3EBA7"/>
<keyword evidence="3" id="KW-1185">Reference proteome</keyword>
<dbReference type="PROSITE" id="PS51482">
    <property type="entry name" value="DEGV"/>
    <property type="match status" value="1"/>
</dbReference>
<organism evidence="2 3">
    <name type="scientific">Hominifimenecus microfluidus</name>
    <dbReference type="NCBI Taxonomy" id="2885348"/>
    <lineage>
        <taxon>Bacteria</taxon>
        <taxon>Bacillati</taxon>
        <taxon>Bacillota</taxon>
        <taxon>Clostridia</taxon>
        <taxon>Lachnospirales</taxon>
        <taxon>Lachnospiraceae</taxon>
        <taxon>Hominifimenecus</taxon>
    </lineage>
</organism>
<dbReference type="Gene3D" id="3.30.1180.10">
    <property type="match status" value="1"/>
</dbReference>
<dbReference type="NCBIfam" id="TIGR00762">
    <property type="entry name" value="DegV"/>
    <property type="match status" value="1"/>
</dbReference>
<evidence type="ECO:0000313" key="3">
    <source>
        <dbReference type="Proteomes" id="UP001198182"/>
    </source>
</evidence>
<protein>
    <submittedName>
        <fullName evidence="2">DegV family protein</fullName>
    </submittedName>
</protein>
<keyword evidence="1" id="KW-0446">Lipid-binding</keyword>
<comment type="caution">
    <text evidence="2">The sequence shown here is derived from an EMBL/GenBank/DDBJ whole genome shotgun (WGS) entry which is preliminary data.</text>
</comment>
<dbReference type="PANTHER" id="PTHR33434">
    <property type="entry name" value="DEGV DOMAIN-CONTAINING PROTEIN DR_1986-RELATED"/>
    <property type="match status" value="1"/>
</dbReference>
<dbReference type="InterPro" id="IPR043168">
    <property type="entry name" value="DegV_C"/>
</dbReference>
<dbReference type="RefSeq" id="WP_308453996.1">
    <property type="nucleotide sequence ID" value="NZ_JAJEQR010000030.1"/>
</dbReference>
<gene>
    <name evidence="2" type="ORF">LKD81_10780</name>
</gene>